<evidence type="ECO:0000313" key="16">
    <source>
        <dbReference type="EMBL" id="KAH0941818.1"/>
    </source>
</evidence>
<dbReference type="InterPro" id="IPR024602">
    <property type="entry name" value="COG_su2_N"/>
</dbReference>
<dbReference type="PROSITE" id="PS00564">
    <property type="entry name" value="ARGININOSUCCIN_SYN_1"/>
    <property type="match status" value="1"/>
</dbReference>
<proteinExistence type="inferred from homology"/>
<evidence type="ECO:0000256" key="2">
    <source>
        <dbReference type="ARBA" id="ARBA00004967"/>
    </source>
</evidence>
<dbReference type="InterPro" id="IPR049549">
    <property type="entry name" value="RPN7_PSMD6_C"/>
</dbReference>
<dbReference type="Pfam" id="PF06148">
    <property type="entry name" value="COG2_N"/>
    <property type="match status" value="1"/>
</dbReference>
<dbReference type="InterPro" id="IPR018223">
    <property type="entry name" value="Arginosuc_synth_CS"/>
</dbReference>
<dbReference type="InterPro" id="IPR048268">
    <property type="entry name" value="Arginosuc_syn_C"/>
</dbReference>
<dbReference type="InterPro" id="IPR014729">
    <property type="entry name" value="Rossmann-like_a/b/a_fold"/>
</dbReference>
<dbReference type="InterPro" id="IPR023434">
    <property type="entry name" value="Arginosuc_synth_type_1_subfam"/>
</dbReference>
<keyword evidence="8" id="KW-0028">Amino-acid biosynthesis</keyword>
<dbReference type="PANTHER" id="PTHR12961">
    <property type="entry name" value="CONSERVED OLIGOMERIC GOLGI COMPLEX COMPONENT 2"/>
    <property type="match status" value="1"/>
</dbReference>
<feature type="domain" description="PCI" evidence="15">
    <location>
        <begin position="1297"/>
        <end position="1465"/>
    </location>
</feature>
<gene>
    <name evidence="16" type="ORF">HID58_001455</name>
</gene>
<keyword evidence="13" id="KW-0472">Membrane</keyword>
<keyword evidence="6" id="KW-0055">Arginine biosynthesis</keyword>
<keyword evidence="12" id="KW-0333">Golgi apparatus</keyword>
<dbReference type="InterPro" id="IPR036390">
    <property type="entry name" value="WH_DNA-bd_sf"/>
</dbReference>
<name>A0ABQ8EJI4_BRANA</name>
<comment type="pathway">
    <text evidence="2">Amino-acid biosynthesis; L-arginine biosynthesis; L-arginine from L-ornithine and carbamoyl phosphate: step 2/3.</text>
</comment>
<dbReference type="CDD" id="cd01999">
    <property type="entry name" value="ASS"/>
    <property type="match status" value="1"/>
</dbReference>
<dbReference type="InterPro" id="IPR048267">
    <property type="entry name" value="Arginosuc_syn_N"/>
</dbReference>
<dbReference type="Pfam" id="PF01399">
    <property type="entry name" value="PCI"/>
    <property type="match status" value="1"/>
</dbReference>
<dbReference type="InterPro" id="IPR024074">
    <property type="entry name" value="AS_cat/multimer_dom_body"/>
</dbReference>
<comment type="caution">
    <text evidence="16">The sequence shown here is derived from an EMBL/GenBank/DDBJ whole genome shotgun (WGS) entry which is preliminary data.</text>
</comment>
<evidence type="ECO:0000256" key="8">
    <source>
        <dbReference type="ARBA" id="ARBA00022605"/>
    </source>
</evidence>
<evidence type="ECO:0000256" key="13">
    <source>
        <dbReference type="ARBA" id="ARBA00023136"/>
    </source>
</evidence>
<dbReference type="NCBIfam" id="TIGR00032">
    <property type="entry name" value="argG"/>
    <property type="match status" value="1"/>
</dbReference>
<organism evidence="16 17">
    <name type="scientific">Brassica napus</name>
    <name type="common">Rape</name>
    <dbReference type="NCBI Taxonomy" id="3708"/>
    <lineage>
        <taxon>Eukaryota</taxon>
        <taxon>Viridiplantae</taxon>
        <taxon>Streptophyta</taxon>
        <taxon>Embryophyta</taxon>
        <taxon>Tracheophyta</taxon>
        <taxon>Spermatophyta</taxon>
        <taxon>Magnoliopsida</taxon>
        <taxon>eudicotyledons</taxon>
        <taxon>Gunneridae</taxon>
        <taxon>Pentapetalae</taxon>
        <taxon>rosids</taxon>
        <taxon>malvids</taxon>
        <taxon>Brassicales</taxon>
        <taxon>Brassicaceae</taxon>
        <taxon>Brassiceae</taxon>
        <taxon>Brassica</taxon>
    </lineage>
</organism>
<protein>
    <recommendedName>
        <fullName evidence="4">Conserved oligomeric Golgi complex subunit 2</fullName>
        <ecNumber evidence="3">6.3.4.5</ecNumber>
    </recommendedName>
    <alternativeName>
        <fullName evidence="14">Component of oligomeric Golgi complex 2</fullName>
    </alternativeName>
</protein>
<dbReference type="SUPFAM" id="SSF46785">
    <property type="entry name" value="Winged helix' DNA-binding domain"/>
    <property type="match status" value="1"/>
</dbReference>
<dbReference type="HAMAP" id="MF_00005">
    <property type="entry name" value="Arg_succ_synth_type1"/>
    <property type="match status" value="1"/>
</dbReference>
<evidence type="ECO:0000259" key="15">
    <source>
        <dbReference type="PROSITE" id="PS50250"/>
    </source>
</evidence>
<dbReference type="Pfam" id="PF00764">
    <property type="entry name" value="Arginosuc_synth"/>
    <property type="match status" value="1"/>
</dbReference>
<dbReference type="Pfam" id="PF12022">
    <property type="entry name" value="COG2_C"/>
    <property type="match status" value="1"/>
</dbReference>
<dbReference type="InterPro" id="IPR024603">
    <property type="entry name" value="COG_complex_COG2_C"/>
</dbReference>
<evidence type="ECO:0000256" key="4">
    <source>
        <dbReference type="ARBA" id="ARBA00020977"/>
    </source>
</evidence>
<comment type="subcellular location">
    <subcellularLocation>
        <location evidence="1">Golgi apparatus membrane</location>
        <topology evidence="1">Peripheral membrane protein</topology>
    </subcellularLocation>
</comment>
<keyword evidence="9" id="KW-0547">Nucleotide-binding</keyword>
<dbReference type="Gene3D" id="3.40.50.620">
    <property type="entry name" value="HUPs"/>
    <property type="match status" value="1"/>
</dbReference>
<dbReference type="InterPro" id="IPR001518">
    <property type="entry name" value="Arginosuc_synth"/>
</dbReference>
<evidence type="ECO:0000256" key="3">
    <source>
        <dbReference type="ARBA" id="ARBA00012286"/>
    </source>
</evidence>
<evidence type="ECO:0000256" key="9">
    <source>
        <dbReference type="ARBA" id="ARBA00022741"/>
    </source>
</evidence>
<keyword evidence="11" id="KW-0653">Protein transport</keyword>
<dbReference type="InterPro" id="IPR000717">
    <property type="entry name" value="PCI_dom"/>
</dbReference>
<evidence type="ECO:0000256" key="5">
    <source>
        <dbReference type="ARBA" id="ARBA00022448"/>
    </source>
</evidence>
<accession>A0ABQ8EJI4</accession>
<dbReference type="Pfam" id="PF10602">
    <property type="entry name" value="RPN7"/>
    <property type="match status" value="1"/>
</dbReference>
<dbReference type="NCBIfam" id="NF001770">
    <property type="entry name" value="PRK00509.1"/>
    <property type="match status" value="1"/>
</dbReference>
<sequence length="1493" mass="167045">MSDLVTTLPSPSSAPRSASDFFSDPYDSHPLWFKPSLFLSPVFDSESYISELRTFVPFDTLRSELRSHLASLNRELVDLINRDYADFVSLSTKLVDIDEAVVRMRAPLLGLREKIAAFRGSVEAALFALRSGLQQRSDAASAREVLELLLDTFHVVSKVEKLIKVLPSAPSDWQKEDGGVSLRSSVSVENSTQQDGTTMRETQSMLLERIASEMNRLKFYMAHAQNLPFVENMEKRIQSANVLLDASLGHSFIDGLNNSDTSVLYNCLRAYAAIDNTKSAEEIFRTTIVAPFIHKIVALETSNNAAGSSGDELENDYKQIKHFIAKDCKMLLGISSTDKSGLHVFDFLANSILKEVLSAIQKVKPGAFSPGRPTQFLKNYKASLEFLAYLEGYCPSRTAVTKFRTEAVYIEFMKQWNVGVYFSLRFQEIAGALDSALTSPSLVFIQDSDLDKRSSPNLILRQSATLLESLRSCWEEDVLVFSAADKFLRLTLQLLSRYCVWVSSSLHTRRGNPSPSPGCDWAVSATTEDFVYDLRQVRGITTTYRMTNKPPPVRHSPYVVGILRHVKAFLEGDKATHYLTQETREEILLGTVTDITRRYYESADEVVSLARRTESSLQQFRRKAQKRAGAASGASDDNVSETDKMCMQLFLDAQLSVRRSQLVGNALATAIRAVLSSDGQAADPKGAGLRGKLKKVVLAYSGGLDTSVIVPWLKYVISLFSSKNNFILWENYGCEVVCFTADVGQGIKELDGLEQKAKASGASQLVVKDLTEEFVKDYIFPCLRAGAIYERKYLLGTSMARPVIAKAMVDVAAEVGADAVAHGCTGKGNDQAIITWTVRFELTFFSLNPELKVVAPWREWEIQGREDAIEYAKKHNVPVPVTKKSIYSRDRNLWHLSHEGDILEDPANEPKKDMYMMSVDPEDAPDQPEYIEIGIESGLPVSFNGKALSPATLLSELNAIGGKHGIGRIDMVENRLVGMKSRGVYETPGGTILFAAVQELESLTLDRESIQVKDSLALKYAEMVYAGRWFDPLKESMDAFMEKLTEKTTGSVTLKLYKGSVSVTGRKSPNSLYRQDISSFEGSEIYNQADAAGFIPAMDGGAEGSQQPHLILAHKLFLLTHPDVQDIEKVQLKSDVLDSIKSDGMAPLYETLTASSVLELDQSLLDSMRATNEEELKKLDENSCNDFERLRIADAEENLGESEVREAHLAKALYFVRISDKEKALEQLKLTEGKTVAVGQKMDLVFYTLQLAFFYMDFDLVSKSIDKAKKLFEEGGDWERKNRLKVYEGLYCMSTRNFKKAASLFLDSISTFTTYEIFPYETFIFYTVLTSIITLDRVSLKQKVVDAPEILTVLGKIPFLSEFLNSLYECQYKAFFSAFAGMAEQIKFDRYLNPHFRFYMREVRTVVYSQFLESYKSVTVDAMANAFGVSVDFIDQELSRFIAAGKLHCKIDKVAGVLETNRPDAKNALYQATIKQGDFLLNRIQKLSRVIDL</sequence>
<dbReference type="PANTHER" id="PTHR12961:SF1">
    <property type="entry name" value="CONSERVED OLIGOMERIC GOLGI COMPLEX SUBUNIT 2"/>
    <property type="match status" value="1"/>
</dbReference>
<dbReference type="Proteomes" id="UP000824890">
    <property type="component" value="Unassembled WGS sequence"/>
</dbReference>
<evidence type="ECO:0000256" key="1">
    <source>
        <dbReference type="ARBA" id="ARBA00004395"/>
    </source>
</evidence>
<keyword evidence="17" id="KW-1185">Reference proteome</keyword>
<dbReference type="SUPFAM" id="SSF52402">
    <property type="entry name" value="Adenine nucleotide alpha hydrolases-like"/>
    <property type="match status" value="1"/>
</dbReference>
<dbReference type="Gene3D" id="1.25.40.570">
    <property type="match status" value="1"/>
</dbReference>
<dbReference type="EC" id="6.3.4.5" evidence="3"/>
<keyword evidence="10" id="KW-0067">ATP-binding</keyword>
<reference evidence="16 17" key="1">
    <citation type="submission" date="2021-05" db="EMBL/GenBank/DDBJ databases">
        <title>Genome Assembly of Synthetic Allotetraploid Brassica napus Reveals Homoeologous Exchanges between Subgenomes.</title>
        <authorList>
            <person name="Davis J.T."/>
        </authorList>
    </citation>
    <scope>NUCLEOTIDE SEQUENCE [LARGE SCALE GENOMIC DNA]</scope>
    <source>
        <strain evidence="17">cv. Da-Ae</strain>
        <tissue evidence="16">Seedling</tissue>
    </source>
</reference>
<evidence type="ECO:0000256" key="7">
    <source>
        <dbReference type="ARBA" id="ARBA00022598"/>
    </source>
</evidence>
<dbReference type="PROSITE" id="PS50250">
    <property type="entry name" value="PCI"/>
    <property type="match status" value="1"/>
</dbReference>
<dbReference type="SMART" id="SM00088">
    <property type="entry name" value="PINT"/>
    <property type="match status" value="1"/>
</dbReference>
<keyword evidence="7" id="KW-0436">Ligase</keyword>
<evidence type="ECO:0000256" key="14">
    <source>
        <dbReference type="ARBA" id="ARBA00031344"/>
    </source>
</evidence>
<dbReference type="InterPro" id="IPR045135">
    <property type="entry name" value="Rpn7_N"/>
</dbReference>
<evidence type="ECO:0000256" key="6">
    <source>
        <dbReference type="ARBA" id="ARBA00022571"/>
    </source>
</evidence>
<keyword evidence="5" id="KW-0813">Transport</keyword>
<dbReference type="SUPFAM" id="SSF69864">
    <property type="entry name" value="Argininosuccinate synthetase, C-terminal domain"/>
    <property type="match status" value="1"/>
</dbReference>
<dbReference type="Pfam" id="PF21154">
    <property type="entry name" value="RPN7_PSMD6_C"/>
    <property type="match status" value="1"/>
</dbReference>
<dbReference type="Gene3D" id="3.90.1260.10">
    <property type="entry name" value="Argininosuccinate synthetase, chain A, domain 2"/>
    <property type="match status" value="1"/>
</dbReference>
<evidence type="ECO:0000256" key="10">
    <source>
        <dbReference type="ARBA" id="ARBA00022840"/>
    </source>
</evidence>
<evidence type="ECO:0000256" key="12">
    <source>
        <dbReference type="ARBA" id="ARBA00023034"/>
    </source>
</evidence>
<dbReference type="EMBL" id="JAGKQM010000001">
    <property type="protein sequence ID" value="KAH0941818.1"/>
    <property type="molecule type" value="Genomic_DNA"/>
</dbReference>
<dbReference type="Pfam" id="PF20979">
    <property type="entry name" value="Arginosuc_syn_C"/>
    <property type="match status" value="1"/>
</dbReference>
<dbReference type="InterPro" id="IPR009316">
    <property type="entry name" value="COG2"/>
</dbReference>
<evidence type="ECO:0000256" key="11">
    <source>
        <dbReference type="ARBA" id="ARBA00022927"/>
    </source>
</evidence>
<evidence type="ECO:0000313" key="17">
    <source>
        <dbReference type="Proteomes" id="UP000824890"/>
    </source>
</evidence>